<reference evidence="1 2" key="1">
    <citation type="submission" date="2014-04" db="EMBL/GenBank/DDBJ databases">
        <authorList>
            <consortium name="DOE Joint Genome Institute"/>
            <person name="Kuo A."/>
            <person name="Martino E."/>
            <person name="Perotto S."/>
            <person name="Kohler A."/>
            <person name="Nagy L.G."/>
            <person name="Floudas D."/>
            <person name="Copeland A."/>
            <person name="Barry K.W."/>
            <person name="Cichocki N."/>
            <person name="Veneault-Fourrey C."/>
            <person name="LaButti K."/>
            <person name="Lindquist E.A."/>
            <person name="Lipzen A."/>
            <person name="Lundell T."/>
            <person name="Morin E."/>
            <person name="Murat C."/>
            <person name="Sun H."/>
            <person name="Tunlid A."/>
            <person name="Henrissat B."/>
            <person name="Grigoriev I.V."/>
            <person name="Hibbett D.S."/>
            <person name="Martin F."/>
            <person name="Nordberg H.P."/>
            <person name="Cantor M.N."/>
            <person name="Hua S.X."/>
        </authorList>
    </citation>
    <scope>NUCLEOTIDE SEQUENCE [LARGE SCALE GENOMIC DNA]</scope>
    <source>
        <strain evidence="1 2">Zn</strain>
    </source>
</reference>
<gene>
    <name evidence="1" type="ORF">OIDMADRAFT_134656</name>
</gene>
<dbReference type="HOGENOM" id="CLU_039960_0_0_1"/>
<dbReference type="EMBL" id="KN832888">
    <property type="protein sequence ID" value="KIM94815.1"/>
    <property type="molecule type" value="Genomic_DNA"/>
</dbReference>
<keyword evidence="2" id="KW-1185">Reference proteome</keyword>
<evidence type="ECO:0000313" key="1">
    <source>
        <dbReference type="EMBL" id="KIM94815.1"/>
    </source>
</evidence>
<dbReference type="CDD" id="cd01823">
    <property type="entry name" value="SEST_like"/>
    <property type="match status" value="1"/>
</dbReference>
<proteinExistence type="predicted"/>
<dbReference type="SUPFAM" id="SSF52266">
    <property type="entry name" value="SGNH hydrolase"/>
    <property type="match status" value="1"/>
</dbReference>
<dbReference type="OrthoDB" id="3553653at2759"/>
<organism evidence="1 2">
    <name type="scientific">Oidiodendron maius (strain Zn)</name>
    <dbReference type="NCBI Taxonomy" id="913774"/>
    <lineage>
        <taxon>Eukaryota</taxon>
        <taxon>Fungi</taxon>
        <taxon>Dikarya</taxon>
        <taxon>Ascomycota</taxon>
        <taxon>Pezizomycotina</taxon>
        <taxon>Leotiomycetes</taxon>
        <taxon>Leotiomycetes incertae sedis</taxon>
        <taxon>Myxotrichaceae</taxon>
        <taxon>Oidiodendron</taxon>
    </lineage>
</organism>
<dbReference type="GO" id="GO:0006629">
    <property type="term" value="P:lipid metabolic process"/>
    <property type="evidence" value="ECO:0007669"/>
    <property type="project" value="TreeGrafter"/>
</dbReference>
<evidence type="ECO:0000313" key="2">
    <source>
        <dbReference type="Proteomes" id="UP000054321"/>
    </source>
</evidence>
<accession>A0A0C3GFC0</accession>
<sequence length="443" mass="48184">MVASFDGVVQDASAWAHTVEVIHPFLSAINGWIEPSSSCPSGVCTTAIGSYAHFGDSYGAGMGTGTTSTDKCRVGSNNFGRLLHTWMIGTDPSITYVEKVCSGDTLTGVAQQIAAWDTASAASIATLSVGGNDVFFSDLVWNCVITPNTARLGSTNRANCVATEDKAMEYMNDNTDSGLQYKLKEAYISILEKSGQSSFHLYVTSYVAFFNADTTDCDKTTFHYFWAAYDPSSDPILNRIVYLTTDLRAELNNLVITLNSVIQAAVNDANTEYGTSQVHFVDVNAYYDIGQHRWCENPNAEFHEPDPDRVDTYFFLSAWKDTSISGALDETAAVEAAEVSAIITAGQIPLPDYTTCNQTLGTDPDPYAYSMCQVSITIAEDPTGPEAVRYQAAEQDIANGNYSSQDIPWYTPTRQVKTFHPRSPGMVVYRDACLAAMRAVGQL</sequence>
<protein>
    <recommendedName>
        <fullName evidence="3">SGNH hydrolase-type esterase domain-containing protein</fullName>
    </recommendedName>
</protein>
<dbReference type="GO" id="GO:0016788">
    <property type="term" value="F:hydrolase activity, acting on ester bonds"/>
    <property type="evidence" value="ECO:0007669"/>
    <property type="project" value="InterPro"/>
</dbReference>
<name>A0A0C3GFC0_OIDMZ</name>
<dbReference type="InterPro" id="IPR036514">
    <property type="entry name" value="SGNH_hydro_sf"/>
</dbReference>
<dbReference type="AlphaFoldDB" id="A0A0C3GFC0"/>
<dbReference type="InterPro" id="IPR037460">
    <property type="entry name" value="SEST-like"/>
</dbReference>
<dbReference type="PANTHER" id="PTHR37981">
    <property type="entry name" value="LIPASE 2"/>
    <property type="match status" value="1"/>
</dbReference>
<reference evidence="2" key="2">
    <citation type="submission" date="2015-01" db="EMBL/GenBank/DDBJ databases">
        <title>Evolutionary Origins and Diversification of the Mycorrhizal Mutualists.</title>
        <authorList>
            <consortium name="DOE Joint Genome Institute"/>
            <consortium name="Mycorrhizal Genomics Consortium"/>
            <person name="Kohler A."/>
            <person name="Kuo A."/>
            <person name="Nagy L.G."/>
            <person name="Floudas D."/>
            <person name="Copeland A."/>
            <person name="Barry K.W."/>
            <person name="Cichocki N."/>
            <person name="Veneault-Fourrey C."/>
            <person name="LaButti K."/>
            <person name="Lindquist E.A."/>
            <person name="Lipzen A."/>
            <person name="Lundell T."/>
            <person name="Morin E."/>
            <person name="Murat C."/>
            <person name="Riley R."/>
            <person name="Ohm R."/>
            <person name="Sun H."/>
            <person name="Tunlid A."/>
            <person name="Henrissat B."/>
            <person name="Grigoriev I.V."/>
            <person name="Hibbett D.S."/>
            <person name="Martin F."/>
        </authorList>
    </citation>
    <scope>NUCLEOTIDE SEQUENCE [LARGE SCALE GENOMIC DNA]</scope>
    <source>
        <strain evidence="2">Zn</strain>
    </source>
</reference>
<dbReference type="PANTHER" id="PTHR37981:SF1">
    <property type="entry name" value="SGNH HYDROLASE-TYPE ESTERASE DOMAIN-CONTAINING PROTEIN"/>
    <property type="match status" value="1"/>
</dbReference>
<dbReference type="Gene3D" id="3.40.50.1110">
    <property type="entry name" value="SGNH hydrolase"/>
    <property type="match status" value="1"/>
</dbReference>
<dbReference type="Proteomes" id="UP000054321">
    <property type="component" value="Unassembled WGS sequence"/>
</dbReference>
<evidence type="ECO:0008006" key="3">
    <source>
        <dbReference type="Google" id="ProtNLM"/>
    </source>
</evidence>
<dbReference type="InParanoid" id="A0A0C3GFC0"/>